<name>A0AA39I9P9_9BILA</name>
<accession>A0AA39I9P9</accession>
<dbReference type="Proteomes" id="UP001175271">
    <property type="component" value="Unassembled WGS sequence"/>
</dbReference>
<sequence>MGEEPANASSYSVYVYPSLDGVLRYEIVGDKNVRYPIEEMLQKDRKEVKIGIFMIRHHNVWLPAEGSKNQFELRELEDCDELDETLIPEVVRLVAECCPEEGLEEGAIQLKPDFHTIQDRFMSEILKFDLKAKDFTIYLSTPLSETYVTKLLQSDTLCKIEVGFHTFDGGFTTALGEPLREFILAGKNRIVYFCGSPAFDGDYFKDVIISWKSIPSPARSYVVLETNGAIKPFFDSWTTPSDNLDGPFHSYLMHDNGKNYVKIGCSEQDCELQFTNVDDEPLPE</sequence>
<dbReference type="AlphaFoldDB" id="A0AA39I9P9"/>
<keyword evidence="2" id="KW-1185">Reference proteome</keyword>
<gene>
    <name evidence="1" type="ORF">QR680_014659</name>
</gene>
<reference evidence="1" key="1">
    <citation type="submission" date="2023-06" db="EMBL/GenBank/DDBJ databases">
        <title>Genomic analysis of the entomopathogenic nematode Steinernema hermaphroditum.</title>
        <authorList>
            <person name="Schwarz E.M."/>
            <person name="Heppert J.K."/>
            <person name="Baniya A."/>
            <person name="Schwartz H.T."/>
            <person name="Tan C.-H."/>
            <person name="Antoshechkin I."/>
            <person name="Sternberg P.W."/>
            <person name="Goodrich-Blair H."/>
            <person name="Dillman A.R."/>
        </authorList>
    </citation>
    <scope>NUCLEOTIDE SEQUENCE</scope>
    <source>
        <strain evidence="1">PS9179</strain>
        <tissue evidence="1">Whole animal</tissue>
    </source>
</reference>
<organism evidence="1 2">
    <name type="scientific">Steinernema hermaphroditum</name>
    <dbReference type="NCBI Taxonomy" id="289476"/>
    <lineage>
        <taxon>Eukaryota</taxon>
        <taxon>Metazoa</taxon>
        <taxon>Ecdysozoa</taxon>
        <taxon>Nematoda</taxon>
        <taxon>Chromadorea</taxon>
        <taxon>Rhabditida</taxon>
        <taxon>Tylenchina</taxon>
        <taxon>Panagrolaimomorpha</taxon>
        <taxon>Strongyloidoidea</taxon>
        <taxon>Steinernematidae</taxon>
        <taxon>Steinernema</taxon>
    </lineage>
</organism>
<evidence type="ECO:0000313" key="2">
    <source>
        <dbReference type="Proteomes" id="UP001175271"/>
    </source>
</evidence>
<protein>
    <submittedName>
        <fullName evidence="1">Uncharacterized protein</fullName>
    </submittedName>
</protein>
<comment type="caution">
    <text evidence="1">The sequence shown here is derived from an EMBL/GenBank/DDBJ whole genome shotgun (WGS) entry which is preliminary data.</text>
</comment>
<proteinExistence type="predicted"/>
<dbReference type="EMBL" id="JAUCMV010000002">
    <property type="protein sequence ID" value="KAK0420398.1"/>
    <property type="molecule type" value="Genomic_DNA"/>
</dbReference>
<evidence type="ECO:0000313" key="1">
    <source>
        <dbReference type="EMBL" id="KAK0420398.1"/>
    </source>
</evidence>